<evidence type="ECO:0000313" key="1">
    <source>
        <dbReference type="EMBL" id="MCY9763515.1"/>
    </source>
</evidence>
<reference evidence="1 2" key="1">
    <citation type="submission" date="2022-05" db="EMBL/GenBank/DDBJ databases">
        <title>Genome Sequencing of Bee-Associated Microbes.</title>
        <authorList>
            <person name="Dunlap C."/>
        </authorList>
    </citation>
    <scope>NUCLEOTIDE SEQUENCE [LARGE SCALE GENOMIC DNA]</scope>
    <source>
        <strain evidence="1 2">NRRL B-04010</strain>
    </source>
</reference>
<name>A0ABT4H3H1_PAEAL</name>
<dbReference type="RefSeq" id="WP_268599507.1">
    <property type="nucleotide sequence ID" value="NZ_JAMDNP010000056.1"/>
</dbReference>
<dbReference type="EMBL" id="JAMDNP010000056">
    <property type="protein sequence ID" value="MCY9763515.1"/>
    <property type="molecule type" value="Genomic_DNA"/>
</dbReference>
<keyword evidence="2" id="KW-1185">Reference proteome</keyword>
<sequence>MKETTSLNDQEKVVFLIEVLGSHINKLPSESNFAYYLESILAFLRTSDSILQKAAFSNSELFIDIISNDLNFKKYE</sequence>
<dbReference type="Proteomes" id="UP001527181">
    <property type="component" value="Unassembled WGS sequence"/>
</dbReference>
<organism evidence="1 2">
    <name type="scientific">Paenibacillus alvei</name>
    <name type="common">Bacillus alvei</name>
    <dbReference type="NCBI Taxonomy" id="44250"/>
    <lineage>
        <taxon>Bacteria</taxon>
        <taxon>Bacillati</taxon>
        <taxon>Bacillota</taxon>
        <taxon>Bacilli</taxon>
        <taxon>Bacillales</taxon>
        <taxon>Paenibacillaceae</taxon>
        <taxon>Paenibacillus</taxon>
    </lineage>
</organism>
<evidence type="ECO:0000313" key="2">
    <source>
        <dbReference type="Proteomes" id="UP001527181"/>
    </source>
</evidence>
<accession>A0ABT4H3H1</accession>
<protein>
    <submittedName>
        <fullName evidence="1">Uncharacterized protein</fullName>
    </submittedName>
</protein>
<gene>
    <name evidence="1" type="ORF">M5X12_23680</name>
</gene>
<proteinExistence type="predicted"/>
<comment type="caution">
    <text evidence="1">The sequence shown here is derived from an EMBL/GenBank/DDBJ whole genome shotgun (WGS) entry which is preliminary data.</text>
</comment>